<organism evidence="1 2">
    <name type="scientific">Diploptera punctata</name>
    <name type="common">Pacific beetle cockroach</name>
    <dbReference type="NCBI Taxonomy" id="6984"/>
    <lineage>
        <taxon>Eukaryota</taxon>
        <taxon>Metazoa</taxon>
        <taxon>Ecdysozoa</taxon>
        <taxon>Arthropoda</taxon>
        <taxon>Hexapoda</taxon>
        <taxon>Insecta</taxon>
        <taxon>Pterygota</taxon>
        <taxon>Neoptera</taxon>
        <taxon>Polyneoptera</taxon>
        <taxon>Dictyoptera</taxon>
        <taxon>Blattodea</taxon>
        <taxon>Blaberoidea</taxon>
        <taxon>Blaberidae</taxon>
        <taxon>Diplopterinae</taxon>
        <taxon>Diploptera</taxon>
    </lineage>
</organism>
<gene>
    <name evidence="1" type="ORF">L9F63_012214</name>
</gene>
<dbReference type="Proteomes" id="UP001233999">
    <property type="component" value="Unassembled WGS sequence"/>
</dbReference>
<protein>
    <submittedName>
        <fullName evidence="1">Uncharacterized protein</fullName>
    </submittedName>
</protein>
<feature type="non-terminal residue" evidence="1">
    <location>
        <position position="1"/>
    </location>
</feature>
<evidence type="ECO:0000313" key="2">
    <source>
        <dbReference type="Proteomes" id="UP001233999"/>
    </source>
</evidence>
<name>A0AAD8ENK5_DIPPU</name>
<sequence>RDLSHFYDYFSVSLSAIKYLIEMTHFTVEITVFEICLLSPACSHECDFCSDQGSRGHWQFQRIRSFDKNIRMPRWHLSGFRYRPVSVLSALLDSSSHLTTFMKFTHTFFMIPKITILTSDPIAFQNRT</sequence>
<feature type="non-terminal residue" evidence="1">
    <location>
        <position position="128"/>
    </location>
</feature>
<dbReference type="EMBL" id="JASPKZ010001962">
    <property type="protein sequence ID" value="KAJ9596756.1"/>
    <property type="molecule type" value="Genomic_DNA"/>
</dbReference>
<reference evidence="1" key="1">
    <citation type="journal article" date="2023" name="IScience">
        <title>Live-bearing cockroach genome reveals convergent evolutionary mechanisms linked to viviparity in insects and beyond.</title>
        <authorList>
            <person name="Fouks B."/>
            <person name="Harrison M.C."/>
            <person name="Mikhailova A.A."/>
            <person name="Marchal E."/>
            <person name="English S."/>
            <person name="Carruthers M."/>
            <person name="Jennings E.C."/>
            <person name="Chiamaka E.L."/>
            <person name="Frigard R.A."/>
            <person name="Pippel M."/>
            <person name="Attardo G.M."/>
            <person name="Benoit J.B."/>
            <person name="Bornberg-Bauer E."/>
            <person name="Tobe S.S."/>
        </authorList>
    </citation>
    <scope>NUCLEOTIDE SEQUENCE</scope>
    <source>
        <strain evidence="1">Stay&amp;Tobe</strain>
    </source>
</reference>
<keyword evidence="2" id="KW-1185">Reference proteome</keyword>
<accession>A0AAD8ENK5</accession>
<dbReference type="AlphaFoldDB" id="A0AAD8ENK5"/>
<evidence type="ECO:0000313" key="1">
    <source>
        <dbReference type="EMBL" id="KAJ9596756.1"/>
    </source>
</evidence>
<comment type="caution">
    <text evidence="1">The sequence shown here is derived from an EMBL/GenBank/DDBJ whole genome shotgun (WGS) entry which is preliminary data.</text>
</comment>
<proteinExistence type="predicted"/>
<reference evidence="1" key="2">
    <citation type="submission" date="2023-05" db="EMBL/GenBank/DDBJ databases">
        <authorList>
            <person name="Fouks B."/>
        </authorList>
    </citation>
    <scope>NUCLEOTIDE SEQUENCE</scope>
    <source>
        <strain evidence="1">Stay&amp;Tobe</strain>
        <tissue evidence="1">Testes</tissue>
    </source>
</reference>